<protein>
    <submittedName>
        <fullName evidence="1">Uncharacterized protein</fullName>
    </submittedName>
</protein>
<evidence type="ECO:0000313" key="2">
    <source>
        <dbReference type="Proteomes" id="UP001190700"/>
    </source>
</evidence>
<dbReference type="EMBL" id="LGRX02021679">
    <property type="protein sequence ID" value="KAK3256411.1"/>
    <property type="molecule type" value="Genomic_DNA"/>
</dbReference>
<proteinExistence type="predicted"/>
<keyword evidence="2" id="KW-1185">Reference proteome</keyword>
<organism evidence="1 2">
    <name type="scientific">Cymbomonas tetramitiformis</name>
    <dbReference type="NCBI Taxonomy" id="36881"/>
    <lineage>
        <taxon>Eukaryota</taxon>
        <taxon>Viridiplantae</taxon>
        <taxon>Chlorophyta</taxon>
        <taxon>Pyramimonadophyceae</taxon>
        <taxon>Pyramimonadales</taxon>
        <taxon>Pyramimonadaceae</taxon>
        <taxon>Cymbomonas</taxon>
    </lineage>
</organism>
<dbReference type="AlphaFoldDB" id="A0AAE0KPU9"/>
<evidence type="ECO:0000313" key="1">
    <source>
        <dbReference type="EMBL" id="KAK3256411.1"/>
    </source>
</evidence>
<comment type="caution">
    <text evidence="1">The sequence shown here is derived from an EMBL/GenBank/DDBJ whole genome shotgun (WGS) entry which is preliminary data.</text>
</comment>
<accession>A0AAE0KPU9</accession>
<dbReference type="Proteomes" id="UP001190700">
    <property type="component" value="Unassembled WGS sequence"/>
</dbReference>
<gene>
    <name evidence="1" type="ORF">CYMTET_34454</name>
</gene>
<sequence length="130" mass="14430">MTTGTYLVSLAPSKDGSAFNVEFGRRNSPWSHLVRCVYDPDVELGKVHYQYLKPKATAFILGKHGIVNMSLVRKTASPASDHCMDGVRRERDNTLVGHSDQDSEANIIPSEMFKHVVVARLEGYYGTCGK</sequence>
<reference evidence="1 2" key="1">
    <citation type="journal article" date="2015" name="Genome Biol. Evol.">
        <title>Comparative Genomics of a Bacterivorous Green Alga Reveals Evolutionary Causalities and Consequences of Phago-Mixotrophic Mode of Nutrition.</title>
        <authorList>
            <person name="Burns J.A."/>
            <person name="Paasch A."/>
            <person name="Narechania A."/>
            <person name="Kim E."/>
        </authorList>
    </citation>
    <scope>NUCLEOTIDE SEQUENCE [LARGE SCALE GENOMIC DNA]</scope>
    <source>
        <strain evidence="1 2">PLY_AMNH</strain>
    </source>
</reference>
<name>A0AAE0KPU9_9CHLO</name>